<keyword evidence="2" id="KW-1185">Reference proteome</keyword>
<dbReference type="EMBL" id="JANAKD010001915">
    <property type="protein sequence ID" value="KAJ3475691.1"/>
    <property type="molecule type" value="Genomic_DNA"/>
</dbReference>
<gene>
    <name evidence="1" type="ORF">NLG97_g9371</name>
</gene>
<reference evidence="1" key="1">
    <citation type="submission" date="2022-07" db="EMBL/GenBank/DDBJ databases">
        <title>Genome Sequence of Lecanicillium saksenae.</title>
        <authorList>
            <person name="Buettner E."/>
        </authorList>
    </citation>
    <scope>NUCLEOTIDE SEQUENCE</scope>
    <source>
        <strain evidence="1">VT-O1</strain>
    </source>
</reference>
<comment type="caution">
    <text evidence="1">The sequence shown here is derived from an EMBL/GenBank/DDBJ whole genome shotgun (WGS) entry which is preliminary data.</text>
</comment>
<protein>
    <submittedName>
        <fullName evidence="1">Uncharacterized protein</fullName>
    </submittedName>
</protein>
<dbReference type="Proteomes" id="UP001148737">
    <property type="component" value="Unassembled WGS sequence"/>
</dbReference>
<accession>A0ACC1QGF5</accession>
<sequence length="138" mass="14036">MKVSFALVAAMAGIAAATANPEKRGCSTFVQGALDASVVALGKFISSDVFPNVNGAAKAGAHCFKQKIDCPVDGPLAPPATNMKKVDCETGLVPIALNSAVGALKVGLGLNPFDRTDYNPGIEAGLGCFKEHFGCNPA</sequence>
<evidence type="ECO:0000313" key="1">
    <source>
        <dbReference type="EMBL" id="KAJ3475691.1"/>
    </source>
</evidence>
<proteinExistence type="predicted"/>
<organism evidence="1 2">
    <name type="scientific">Lecanicillium saksenae</name>
    <dbReference type="NCBI Taxonomy" id="468837"/>
    <lineage>
        <taxon>Eukaryota</taxon>
        <taxon>Fungi</taxon>
        <taxon>Dikarya</taxon>
        <taxon>Ascomycota</taxon>
        <taxon>Pezizomycotina</taxon>
        <taxon>Sordariomycetes</taxon>
        <taxon>Hypocreomycetidae</taxon>
        <taxon>Hypocreales</taxon>
        <taxon>Cordycipitaceae</taxon>
        <taxon>Lecanicillium</taxon>
    </lineage>
</organism>
<name>A0ACC1QGF5_9HYPO</name>
<evidence type="ECO:0000313" key="2">
    <source>
        <dbReference type="Proteomes" id="UP001148737"/>
    </source>
</evidence>